<evidence type="ECO:0000313" key="3">
    <source>
        <dbReference type="Proteomes" id="UP000230390"/>
    </source>
</evidence>
<evidence type="ECO:0000313" key="2">
    <source>
        <dbReference type="EMBL" id="PIL42814.1"/>
    </source>
</evidence>
<dbReference type="RefSeq" id="WP_099792287.1">
    <property type="nucleotide sequence ID" value="NZ_JBHLYV010000092.1"/>
</dbReference>
<accession>A0A2G8T9Z2</accession>
<organism evidence="2 3">
    <name type="scientific">Massilia eurypsychrophila</name>
    <dbReference type="NCBI Taxonomy" id="1485217"/>
    <lineage>
        <taxon>Bacteria</taxon>
        <taxon>Pseudomonadati</taxon>
        <taxon>Pseudomonadota</taxon>
        <taxon>Betaproteobacteria</taxon>
        <taxon>Burkholderiales</taxon>
        <taxon>Oxalobacteraceae</taxon>
        <taxon>Telluria group</taxon>
        <taxon>Massilia</taxon>
    </lineage>
</organism>
<keyword evidence="3" id="KW-1185">Reference proteome</keyword>
<reference evidence="2 3" key="1">
    <citation type="submission" date="2017-10" db="EMBL/GenBank/DDBJ databases">
        <title>Massilia psychrophilum sp. nov., a novel purple-pigmented bacterium isolated from Tianshan glacier, Xinjiang Municipality, China.</title>
        <authorList>
            <person name="Wang H."/>
        </authorList>
    </citation>
    <scope>NUCLEOTIDE SEQUENCE [LARGE SCALE GENOMIC DNA]</scope>
    <source>
        <strain evidence="2 3">JCM 30074</strain>
    </source>
</reference>
<dbReference type="EMBL" id="PDOC01000020">
    <property type="protein sequence ID" value="PIL42814.1"/>
    <property type="molecule type" value="Genomic_DNA"/>
</dbReference>
<sequence>MDDRSVMHGGPNKGEPNHTAEVSMVPPITGSDKRWDGVERRLGPINPFRVAIIFESELADMTPTNADPEPASAPERLGRPDPGGG</sequence>
<feature type="region of interest" description="Disordered" evidence="1">
    <location>
        <begin position="59"/>
        <end position="85"/>
    </location>
</feature>
<dbReference type="AlphaFoldDB" id="A0A2G8T9Z2"/>
<dbReference type="Proteomes" id="UP000230390">
    <property type="component" value="Unassembled WGS sequence"/>
</dbReference>
<evidence type="ECO:0000256" key="1">
    <source>
        <dbReference type="SAM" id="MobiDB-lite"/>
    </source>
</evidence>
<comment type="caution">
    <text evidence="2">The sequence shown here is derived from an EMBL/GenBank/DDBJ whole genome shotgun (WGS) entry which is preliminary data.</text>
</comment>
<protein>
    <submittedName>
        <fullName evidence="2">Uncharacterized protein</fullName>
    </submittedName>
</protein>
<name>A0A2G8T9Z2_9BURK</name>
<gene>
    <name evidence="2" type="ORF">CR105_22140</name>
</gene>
<feature type="region of interest" description="Disordered" evidence="1">
    <location>
        <begin position="1"/>
        <end position="36"/>
    </location>
</feature>
<proteinExistence type="predicted"/>